<accession>A0ABY7E4X0</accession>
<reference evidence="3" key="1">
    <citation type="submission" date="2022-11" db="EMBL/GenBank/DDBJ databases">
        <title>Centuries of genome instability and evolution in soft-shell clam transmissible cancer (bioRxiv).</title>
        <authorList>
            <person name="Hart S.F.M."/>
            <person name="Yonemitsu M.A."/>
            <person name="Giersch R.M."/>
            <person name="Beal B.F."/>
            <person name="Arriagada G."/>
            <person name="Davis B.W."/>
            <person name="Ostrander E.A."/>
            <person name="Goff S.P."/>
            <person name="Metzger M.J."/>
        </authorList>
    </citation>
    <scope>NUCLEOTIDE SEQUENCE</scope>
    <source>
        <strain evidence="3">MELC-2E11</strain>
        <tissue evidence="3">Siphon/mantle</tissue>
    </source>
</reference>
<evidence type="ECO:0000256" key="1">
    <source>
        <dbReference type="SAM" id="MobiDB-lite"/>
    </source>
</evidence>
<protein>
    <recommendedName>
        <fullName evidence="2">BHLH domain-containing protein</fullName>
    </recommendedName>
</protein>
<organism evidence="3 4">
    <name type="scientific">Mya arenaria</name>
    <name type="common">Soft-shell clam</name>
    <dbReference type="NCBI Taxonomy" id="6604"/>
    <lineage>
        <taxon>Eukaryota</taxon>
        <taxon>Metazoa</taxon>
        <taxon>Spiralia</taxon>
        <taxon>Lophotrochozoa</taxon>
        <taxon>Mollusca</taxon>
        <taxon>Bivalvia</taxon>
        <taxon>Autobranchia</taxon>
        <taxon>Heteroconchia</taxon>
        <taxon>Euheterodonta</taxon>
        <taxon>Imparidentia</taxon>
        <taxon>Neoheterodontei</taxon>
        <taxon>Myida</taxon>
        <taxon>Myoidea</taxon>
        <taxon>Myidae</taxon>
        <taxon>Mya</taxon>
    </lineage>
</organism>
<dbReference type="Proteomes" id="UP001164746">
    <property type="component" value="Chromosome 4"/>
</dbReference>
<dbReference type="CDD" id="cd11442">
    <property type="entry name" value="bHLH_AtPRE_like"/>
    <property type="match status" value="1"/>
</dbReference>
<evidence type="ECO:0000259" key="2">
    <source>
        <dbReference type="PROSITE" id="PS50888"/>
    </source>
</evidence>
<dbReference type="PROSITE" id="PS50888">
    <property type="entry name" value="BHLH"/>
    <property type="match status" value="1"/>
</dbReference>
<dbReference type="SUPFAM" id="SSF47459">
    <property type="entry name" value="HLH, helix-loop-helix DNA-binding domain"/>
    <property type="match status" value="1"/>
</dbReference>
<proteinExistence type="predicted"/>
<dbReference type="Gene3D" id="4.10.280.10">
    <property type="entry name" value="Helix-loop-helix DNA-binding domain"/>
    <property type="match status" value="1"/>
</dbReference>
<evidence type="ECO:0000313" key="3">
    <source>
        <dbReference type="EMBL" id="WAR03848.1"/>
    </source>
</evidence>
<dbReference type="Pfam" id="PF00010">
    <property type="entry name" value="HLH"/>
    <property type="match status" value="1"/>
</dbReference>
<sequence length="302" mass="34507">MDFYSTTLNSDLPTVVSLRSSAICGIRLQSVTGRVCVSRSRYLSRRHGRAPLGDGNSRRQVSGVISYFNEWFIWFLYPQNFYETIPALSCPADPLSFLHVSPVGKCPGATERATLTEPGHLSLPVSWEKPTNVKEVKLTSTRKGISSTQIVARQHMKKHLRRIRNKEYRRLRAMVPAVAKQQKVSKVEVIEEAVRYIDELHRALAARLGHTEALTGDRGSTCTENDTLKEFVHNFIPADFFRRRVAVPMVVQEYEKQQRVPSYLTQNHGKPRPAKWRQNVTRPGEKRRPATDQIPMHLPDLH</sequence>
<evidence type="ECO:0000313" key="4">
    <source>
        <dbReference type="Proteomes" id="UP001164746"/>
    </source>
</evidence>
<dbReference type="InterPro" id="IPR036638">
    <property type="entry name" value="HLH_DNA-bd_sf"/>
</dbReference>
<feature type="domain" description="BHLH" evidence="2">
    <location>
        <begin position="148"/>
        <end position="200"/>
    </location>
</feature>
<dbReference type="EMBL" id="CP111015">
    <property type="protein sequence ID" value="WAR03848.1"/>
    <property type="molecule type" value="Genomic_DNA"/>
</dbReference>
<keyword evidence="4" id="KW-1185">Reference proteome</keyword>
<dbReference type="SMART" id="SM00353">
    <property type="entry name" value="HLH"/>
    <property type="match status" value="1"/>
</dbReference>
<dbReference type="InterPro" id="IPR011598">
    <property type="entry name" value="bHLH_dom"/>
</dbReference>
<feature type="region of interest" description="Disordered" evidence="1">
    <location>
        <begin position="263"/>
        <end position="302"/>
    </location>
</feature>
<name>A0ABY7E4X0_MYAAR</name>
<gene>
    <name evidence="3" type="ORF">MAR_010406</name>
</gene>